<feature type="region of interest" description="Disordered" evidence="1">
    <location>
        <begin position="562"/>
        <end position="581"/>
    </location>
</feature>
<comment type="caution">
    <text evidence="2">The sequence shown here is derived from an EMBL/GenBank/DDBJ whole genome shotgun (WGS) entry which is preliminary data.</text>
</comment>
<dbReference type="InterPro" id="IPR043148">
    <property type="entry name" value="TagF_C"/>
</dbReference>
<evidence type="ECO:0008006" key="4">
    <source>
        <dbReference type="Google" id="ProtNLM"/>
    </source>
</evidence>
<dbReference type="SUPFAM" id="SSF53756">
    <property type="entry name" value="UDP-Glycosyltransferase/glycogen phosphorylase"/>
    <property type="match status" value="1"/>
</dbReference>
<evidence type="ECO:0000313" key="2">
    <source>
        <dbReference type="EMBL" id="GAA2100943.1"/>
    </source>
</evidence>
<accession>A0ABN2WZX8</accession>
<dbReference type="RefSeq" id="WP_344534679.1">
    <property type="nucleotide sequence ID" value="NZ_BAAAPE010000025.1"/>
</dbReference>
<evidence type="ECO:0000313" key="3">
    <source>
        <dbReference type="Proteomes" id="UP001500016"/>
    </source>
</evidence>
<dbReference type="Proteomes" id="UP001500016">
    <property type="component" value="Unassembled WGS sequence"/>
</dbReference>
<dbReference type="Gene3D" id="3.40.50.12580">
    <property type="match status" value="1"/>
</dbReference>
<proteinExistence type="predicted"/>
<protein>
    <recommendedName>
        <fullName evidence="4">Translation initiation factor 2</fullName>
    </recommendedName>
</protein>
<sequence length="581" mass="61650">MAARSADTPFLRVPVGSEAHRWSTFPGERTLVVATRTLTSTIRALESLPAVLREDPRITVVFTHDPTSAFGDGALGLLHDAGCRVMPWEQLSAVAPDLILSASENIEVPGGDCPVLVLPHGIGFQKYVPDSRSPHSRLSGVAHASLLESGRAWTAVSHPDQERQLLAAHPKTAGRTLLVGDPCLDELLVSAHLRGRYRHALGVREEQRLVLLSSTWGPTSLIGRHPELPARLLAGLPWDEYRVALVLHPNVWSAHGSWHLRTLLARALDAGLLLVPPVHDWRPALVAADAVVGDHGSVTLYGAALGRPVALAAYGQDAVPGTAGARLARLAPRFDPERGPLRQVQHVLRAHAEDPGRYAPVATDAFDAPGTALARLRDAVYELLRLDPPPAAPQEPLALTPPDVPATAVASWIVTTRARTEDDGRSAVSVRRVPAAVAGEYGEDESEDESGGRFTHLAVRPDEERDLRLVESASVLVGSSPAPTAGAARRWAHATLDRWPGGLLAATALSSGDRLVALRDGRAVLVSYEDDHPADADPGAAAAVVYSRLRAGDAPDGGTVTLHVGDGHSGVRLRPAPSSPS</sequence>
<reference evidence="2 3" key="1">
    <citation type="journal article" date="2019" name="Int. J. Syst. Evol. Microbiol.">
        <title>The Global Catalogue of Microorganisms (GCM) 10K type strain sequencing project: providing services to taxonomists for standard genome sequencing and annotation.</title>
        <authorList>
            <consortium name="The Broad Institute Genomics Platform"/>
            <consortium name="The Broad Institute Genome Sequencing Center for Infectious Disease"/>
            <person name="Wu L."/>
            <person name="Ma J."/>
        </authorList>
    </citation>
    <scope>NUCLEOTIDE SEQUENCE [LARGE SCALE GENOMIC DNA]</scope>
    <source>
        <strain evidence="2 3">JCM 15478</strain>
    </source>
</reference>
<keyword evidence="3" id="KW-1185">Reference proteome</keyword>
<evidence type="ECO:0000256" key="1">
    <source>
        <dbReference type="SAM" id="MobiDB-lite"/>
    </source>
</evidence>
<organism evidence="2 3">
    <name type="scientific">Streptomyces albiaxialis</name>
    <dbReference type="NCBI Taxonomy" id="329523"/>
    <lineage>
        <taxon>Bacteria</taxon>
        <taxon>Bacillati</taxon>
        <taxon>Actinomycetota</taxon>
        <taxon>Actinomycetes</taxon>
        <taxon>Kitasatosporales</taxon>
        <taxon>Streptomycetaceae</taxon>
        <taxon>Streptomyces</taxon>
    </lineage>
</organism>
<dbReference type="EMBL" id="BAAAPE010000025">
    <property type="protein sequence ID" value="GAA2100943.1"/>
    <property type="molecule type" value="Genomic_DNA"/>
</dbReference>
<name>A0ABN2WZX8_9ACTN</name>
<gene>
    <name evidence="2" type="ORF">GCM10009801_73800</name>
</gene>